<keyword evidence="8 18" id="KW-0460">Magnesium</keyword>
<dbReference type="CDD" id="cd03425">
    <property type="entry name" value="NUDIX_MutT_NudA_like"/>
    <property type="match status" value="1"/>
</dbReference>
<dbReference type="Gene3D" id="3.90.79.10">
    <property type="entry name" value="Nucleoside Triphosphate Pyrophosphohydrolase"/>
    <property type="match status" value="1"/>
</dbReference>
<evidence type="ECO:0000256" key="6">
    <source>
        <dbReference type="ARBA" id="ARBA00022763"/>
    </source>
</evidence>
<dbReference type="InterPro" id="IPR029119">
    <property type="entry name" value="MutY_C"/>
</dbReference>
<evidence type="ECO:0000256" key="5">
    <source>
        <dbReference type="ARBA" id="ARBA00022723"/>
    </source>
</evidence>
<feature type="binding site" evidence="18">
    <location>
        <position position="57"/>
    </location>
    <ligand>
        <name>Mg(2+)</name>
        <dbReference type="ChEBI" id="CHEBI:18420"/>
    </ligand>
</feature>
<evidence type="ECO:0000259" key="19">
    <source>
        <dbReference type="PROSITE" id="PS51462"/>
    </source>
</evidence>
<dbReference type="GO" id="GO:0044716">
    <property type="term" value="F:8-oxo-GDP phosphatase activity"/>
    <property type="evidence" value="ECO:0007669"/>
    <property type="project" value="TreeGrafter"/>
</dbReference>
<feature type="binding site" evidence="17">
    <location>
        <position position="23"/>
    </location>
    <ligand>
        <name>8-oxo-dGTP</name>
        <dbReference type="ChEBI" id="CHEBI:77896"/>
    </ligand>
</feature>
<feature type="binding site" evidence="17">
    <location>
        <begin position="34"/>
        <end position="37"/>
    </location>
    <ligand>
        <name>8-oxo-dGTP</name>
        <dbReference type="ChEBI" id="CHEBI:77896"/>
    </ligand>
</feature>
<dbReference type="GO" id="GO:0006260">
    <property type="term" value="P:DNA replication"/>
    <property type="evidence" value="ECO:0007669"/>
    <property type="project" value="UniProtKB-KW"/>
</dbReference>
<dbReference type="EC" id="3.6.1.55" evidence="12"/>
<dbReference type="OrthoDB" id="9810648at2"/>
<evidence type="ECO:0000256" key="1">
    <source>
        <dbReference type="ARBA" id="ARBA00001946"/>
    </source>
</evidence>
<dbReference type="GO" id="GO:0006281">
    <property type="term" value="P:DNA repair"/>
    <property type="evidence" value="ECO:0007669"/>
    <property type="project" value="UniProtKB-KW"/>
</dbReference>
<dbReference type="EMBL" id="SWCJ01000011">
    <property type="protein sequence ID" value="TKB53717.1"/>
    <property type="molecule type" value="Genomic_DNA"/>
</dbReference>
<dbReference type="GO" id="GO:0008413">
    <property type="term" value="F:8-oxo-7,8-dihydroguanosine triphosphate pyrophosphatase activity"/>
    <property type="evidence" value="ECO:0007669"/>
    <property type="project" value="InterPro"/>
</dbReference>
<dbReference type="PROSITE" id="PS00893">
    <property type="entry name" value="NUDIX_BOX"/>
    <property type="match status" value="1"/>
</dbReference>
<evidence type="ECO:0000313" key="20">
    <source>
        <dbReference type="EMBL" id="TKB53717.1"/>
    </source>
</evidence>
<name>A0A4U1BLB1_9GAMM</name>
<keyword evidence="3" id="KW-0515">Mutator protein</keyword>
<dbReference type="GO" id="GO:0044715">
    <property type="term" value="F:8-oxo-dGDP phosphatase activity"/>
    <property type="evidence" value="ECO:0007669"/>
    <property type="project" value="TreeGrafter"/>
</dbReference>
<keyword evidence="7" id="KW-0378">Hydrolase</keyword>
<dbReference type="PRINTS" id="PR00502">
    <property type="entry name" value="NUDIXFAMILY"/>
</dbReference>
<evidence type="ECO:0000256" key="3">
    <source>
        <dbReference type="ARBA" id="ARBA00022457"/>
    </source>
</evidence>
<evidence type="ECO:0000256" key="9">
    <source>
        <dbReference type="ARBA" id="ARBA00023204"/>
    </source>
</evidence>
<evidence type="ECO:0000256" key="18">
    <source>
        <dbReference type="PIRSR" id="PIRSR603561-2"/>
    </source>
</evidence>
<sequence>MKRQHIAIGLVANSEGKYLISLRQGEQHLAGKWEFPGGKVEAGESELEALKRELDEEVGLEVKTAELIETKAFDFPDLQLQLSFYRVTEYLGQAEAKEGQPLRWASVDELKALPFPKANDSVIAVL</sequence>
<keyword evidence="4" id="KW-0235">DNA replication</keyword>
<comment type="catalytic activity">
    <reaction evidence="11">
        <text>8-oxo-GTP + H2O = 8-oxo-GMP + diphosphate + H(+)</text>
        <dbReference type="Rhea" id="RHEA:67616"/>
        <dbReference type="ChEBI" id="CHEBI:15377"/>
        <dbReference type="ChEBI" id="CHEBI:15378"/>
        <dbReference type="ChEBI" id="CHEBI:33019"/>
        <dbReference type="ChEBI" id="CHEBI:143553"/>
        <dbReference type="ChEBI" id="CHEBI:145694"/>
    </reaction>
</comment>
<evidence type="ECO:0000256" key="16">
    <source>
        <dbReference type="ARBA" id="ARBA00042798"/>
    </source>
</evidence>
<dbReference type="RefSeq" id="WP_136864077.1">
    <property type="nucleotide sequence ID" value="NZ_SWCJ01000011.1"/>
</dbReference>
<dbReference type="SUPFAM" id="SSF55811">
    <property type="entry name" value="Nudix"/>
    <property type="match status" value="1"/>
</dbReference>
<evidence type="ECO:0000256" key="4">
    <source>
        <dbReference type="ARBA" id="ARBA00022705"/>
    </source>
</evidence>
<dbReference type="InterPro" id="IPR000086">
    <property type="entry name" value="NUDIX_hydrolase_dom"/>
</dbReference>
<dbReference type="PROSITE" id="PS51462">
    <property type="entry name" value="NUDIX"/>
    <property type="match status" value="1"/>
</dbReference>
<dbReference type="PANTHER" id="PTHR47707">
    <property type="entry name" value="8-OXO-DGTP DIPHOSPHATASE"/>
    <property type="match status" value="1"/>
</dbReference>
<evidence type="ECO:0000256" key="10">
    <source>
        <dbReference type="ARBA" id="ARBA00035861"/>
    </source>
</evidence>
<evidence type="ECO:0000256" key="14">
    <source>
        <dbReference type="ARBA" id="ARBA00041592"/>
    </source>
</evidence>
<dbReference type="PANTHER" id="PTHR47707:SF1">
    <property type="entry name" value="NUDIX HYDROLASE FAMILY PROTEIN"/>
    <property type="match status" value="1"/>
</dbReference>
<protein>
    <recommendedName>
        <fullName evidence="13">8-oxo-dGTP diphosphatase</fullName>
        <ecNumber evidence="12">3.6.1.55</ecNumber>
    </recommendedName>
    <alternativeName>
        <fullName evidence="16">7,8-dihydro-8-oxoguanine-triphosphatase</fullName>
    </alternativeName>
    <alternativeName>
        <fullName evidence="15">Mutator protein MutT</fullName>
    </alternativeName>
    <alternativeName>
        <fullName evidence="14">dGTP pyrophosphohydrolase</fullName>
    </alternativeName>
</protein>
<dbReference type="GO" id="GO:0046872">
    <property type="term" value="F:metal ion binding"/>
    <property type="evidence" value="ECO:0007669"/>
    <property type="project" value="UniProtKB-KW"/>
</dbReference>
<dbReference type="GO" id="GO:0035539">
    <property type="term" value="F:8-oxo-7,8-dihydrodeoxyguanosine triphosphate pyrophosphatase activity"/>
    <property type="evidence" value="ECO:0007669"/>
    <property type="project" value="UniProtKB-EC"/>
</dbReference>
<feature type="binding site" evidence="17">
    <location>
        <position position="119"/>
    </location>
    <ligand>
        <name>8-oxo-dGTP</name>
        <dbReference type="ChEBI" id="CHEBI:77896"/>
    </ligand>
</feature>
<organism evidence="20 21">
    <name type="scientific">Ferrimonas aestuarii</name>
    <dbReference type="NCBI Taxonomy" id="2569539"/>
    <lineage>
        <taxon>Bacteria</taxon>
        <taxon>Pseudomonadati</taxon>
        <taxon>Pseudomonadota</taxon>
        <taxon>Gammaproteobacteria</taxon>
        <taxon>Alteromonadales</taxon>
        <taxon>Ferrimonadaceae</taxon>
        <taxon>Ferrimonas</taxon>
    </lineage>
</organism>
<comment type="caution">
    <text evidence="20">The sequence shown here is derived from an EMBL/GenBank/DDBJ whole genome shotgun (WGS) entry which is preliminary data.</text>
</comment>
<dbReference type="InterPro" id="IPR020084">
    <property type="entry name" value="NUDIX_hydrolase_CS"/>
</dbReference>
<keyword evidence="9" id="KW-0234">DNA repair</keyword>
<keyword evidence="21" id="KW-1185">Reference proteome</keyword>
<evidence type="ECO:0000256" key="8">
    <source>
        <dbReference type="ARBA" id="ARBA00022842"/>
    </source>
</evidence>
<comment type="similarity">
    <text evidence="2">Belongs to the Nudix hydrolase family.</text>
</comment>
<dbReference type="Pfam" id="PF14815">
    <property type="entry name" value="NUDIX_4"/>
    <property type="match status" value="1"/>
</dbReference>
<evidence type="ECO:0000256" key="17">
    <source>
        <dbReference type="PIRSR" id="PIRSR603561-1"/>
    </source>
</evidence>
<feature type="binding site" evidence="17">
    <location>
        <position position="28"/>
    </location>
    <ligand>
        <name>8-oxo-dGTP</name>
        <dbReference type="ChEBI" id="CHEBI:77896"/>
    </ligand>
</feature>
<evidence type="ECO:0000256" key="11">
    <source>
        <dbReference type="ARBA" id="ARBA00036904"/>
    </source>
</evidence>
<dbReference type="AlphaFoldDB" id="A0A4U1BLB1"/>
<accession>A0A4U1BLB1</accession>
<evidence type="ECO:0000256" key="12">
    <source>
        <dbReference type="ARBA" id="ARBA00038905"/>
    </source>
</evidence>
<dbReference type="InterPro" id="IPR020476">
    <property type="entry name" value="Nudix_hydrolase"/>
</dbReference>
<reference evidence="20 21" key="1">
    <citation type="submission" date="2019-04" db="EMBL/GenBank/DDBJ databases">
        <authorList>
            <person name="Hwang J.C."/>
        </authorList>
    </citation>
    <scope>NUCLEOTIDE SEQUENCE [LARGE SCALE GENOMIC DNA]</scope>
    <source>
        <strain evidence="20 21">IMCC35002</strain>
    </source>
</reference>
<evidence type="ECO:0000313" key="21">
    <source>
        <dbReference type="Proteomes" id="UP000305675"/>
    </source>
</evidence>
<feature type="domain" description="Nudix hydrolase" evidence="19">
    <location>
        <begin position="1"/>
        <end position="126"/>
    </location>
</feature>
<evidence type="ECO:0000256" key="2">
    <source>
        <dbReference type="ARBA" id="ARBA00005582"/>
    </source>
</evidence>
<proteinExistence type="inferred from homology"/>
<evidence type="ECO:0000256" key="7">
    <source>
        <dbReference type="ARBA" id="ARBA00022801"/>
    </source>
</evidence>
<dbReference type="InterPro" id="IPR003561">
    <property type="entry name" value="Mutator_MutT"/>
</dbReference>
<gene>
    <name evidence="20" type="primary">mutT</name>
    <name evidence="20" type="ORF">FCL42_14165</name>
</gene>
<evidence type="ECO:0000256" key="15">
    <source>
        <dbReference type="ARBA" id="ARBA00041979"/>
    </source>
</evidence>
<evidence type="ECO:0000256" key="13">
    <source>
        <dbReference type="ARBA" id="ARBA00040794"/>
    </source>
</evidence>
<comment type="cofactor">
    <cofactor evidence="1 18">
        <name>Mg(2+)</name>
        <dbReference type="ChEBI" id="CHEBI:18420"/>
    </cofactor>
</comment>
<dbReference type="NCBIfam" id="TIGR00586">
    <property type="entry name" value="mutt"/>
    <property type="match status" value="1"/>
</dbReference>
<dbReference type="InterPro" id="IPR047127">
    <property type="entry name" value="MutT-like"/>
</dbReference>
<dbReference type="Proteomes" id="UP000305675">
    <property type="component" value="Unassembled WGS sequence"/>
</dbReference>
<comment type="catalytic activity">
    <reaction evidence="10">
        <text>8-oxo-dGTP + H2O = 8-oxo-dGMP + diphosphate + H(+)</text>
        <dbReference type="Rhea" id="RHEA:31575"/>
        <dbReference type="ChEBI" id="CHEBI:15377"/>
        <dbReference type="ChEBI" id="CHEBI:15378"/>
        <dbReference type="ChEBI" id="CHEBI:33019"/>
        <dbReference type="ChEBI" id="CHEBI:63224"/>
        <dbReference type="ChEBI" id="CHEBI:77896"/>
        <dbReference type="EC" id="3.6.1.55"/>
    </reaction>
</comment>
<keyword evidence="5 18" id="KW-0479">Metal-binding</keyword>
<dbReference type="FunFam" id="3.90.79.10:FF:000014">
    <property type="entry name" value="8-oxo-dGTP diphosphatase MutT"/>
    <property type="match status" value="1"/>
</dbReference>
<dbReference type="InterPro" id="IPR015797">
    <property type="entry name" value="NUDIX_hydrolase-like_dom_sf"/>
</dbReference>
<keyword evidence="6" id="KW-0227">DNA damage</keyword>
<feature type="binding site" evidence="18">
    <location>
        <position position="37"/>
    </location>
    <ligand>
        <name>Mg(2+)</name>
        <dbReference type="ChEBI" id="CHEBI:18420"/>
    </ligand>
</feature>